<dbReference type="Gene3D" id="3.10.196.10">
    <property type="entry name" value="Vitamin B12-dependent methionine synthase, activation domain"/>
    <property type="match status" value="1"/>
</dbReference>
<dbReference type="NCBIfam" id="NF007024">
    <property type="entry name" value="PRK09490.1"/>
    <property type="match status" value="1"/>
</dbReference>
<gene>
    <name evidence="28" type="primary">metH</name>
    <name evidence="28" type="ORF">U5817_23830</name>
</gene>
<evidence type="ECO:0000259" key="26">
    <source>
        <dbReference type="PROSITE" id="PS51332"/>
    </source>
</evidence>
<dbReference type="InterPro" id="IPR011822">
    <property type="entry name" value="MetH"/>
</dbReference>
<dbReference type="PROSITE" id="PS50972">
    <property type="entry name" value="PTERIN_BINDING"/>
    <property type="match status" value="1"/>
</dbReference>
<feature type="domain" description="Pterin-binding" evidence="24">
    <location>
        <begin position="359"/>
        <end position="619"/>
    </location>
</feature>
<evidence type="ECO:0000256" key="16">
    <source>
        <dbReference type="ARBA" id="ARBA00023167"/>
    </source>
</evidence>
<dbReference type="GO" id="GO:0008705">
    <property type="term" value="F:methionine synthase activity"/>
    <property type="evidence" value="ECO:0007669"/>
    <property type="project" value="UniProtKB-EC"/>
</dbReference>
<protein>
    <recommendedName>
        <fullName evidence="7 20">Methionine synthase</fullName>
        <ecNumber evidence="6 20">2.1.1.13</ecNumber>
    </recommendedName>
    <alternativeName>
        <fullName evidence="19 21">5-methyltetrahydrofolate--homocysteine methyltransferase</fullName>
    </alternativeName>
</protein>
<evidence type="ECO:0000259" key="23">
    <source>
        <dbReference type="PROSITE" id="PS50970"/>
    </source>
</evidence>
<evidence type="ECO:0000256" key="21">
    <source>
        <dbReference type="PIRNR" id="PIRNR000381"/>
    </source>
</evidence>
<dbReference type="PANTHER" id="PTHR45833">
    <property type="entry name" value="METHIONINE SYNTHASE"/>
    <property type="match status" value="1"/>
</dbReference>
<evidence type="ECO:0000256" key="9">
    <source>
        <dbReference type="ARBA" id="ARBA00022605"/>
    </source>
</evidence>
<feature type="binding site" evidence="22">
    <location>
        <position position="314"/>
    </location>
    <ligand>
        <name>Zn(2+)</name>
        <dbReference type="ChEBI" id="CHEBI:29105"/>
    </ligand>
</feature>
<dbReference type="InterPro" id="IPR036589">
    <property type="entry name" value="HCY_dom_sf"/>
</dbReference>
<keyword evidence="16 21" id="KW-0486">Methionine biosynthesis</keyword>
<dbReference type="InterPro" id="IPR033706">
    <property type="entry name" value="Met_synthase_B12-bd"/>
</dbReference>
<feature type="domain" description="Hcy-binding" evidence="23">
    <location>
        <begin position="6"/>
        <end position="328"/>
    </location>
</feature>
<dbReference type="SUPFAM" id="SSF51717">
    <property type="entry name" value="Dihydropteroate synthetase-like"/>
    <property type="match status" value="1"/>
</dbReference>
<dbReference type="InterPro" id="IPR036594">
    <property type="entry name" value="Meth_synthase_dom"/>
</dbReference>
<comment type="cofactor">
    <cofactor evidence="2 21 22">
        <name>Zn(2+)</name>
        <dbReference type="ChEBI" id="CHEBI:29105"/>
    </cofactor>
</comment>
<evidence type="ECO:0000256" key="8">
    <source>
        <dbReference type="ARBA" id="ARBA00022603"/>
    </source>
</evidence>
<dbReference type="PROSITE" id="PS50970">
    <property type="entry name" value="HCY"/>
    <property type="match status" value="1"/>
</dbReference>
<evidence type="ECO:0000256" key="13">
    <source>
        <dbReference type="ARBA" id="ARBA00022723"/>
    </source>
</evidence>
<evidence type="ECO:0000256" key="22">
    <source>
        <dbReference type="PROSITE-ProRule" id="PRU00333"/>
    </source>
</evidence>
<feature type="domain" description="AdoMet activation" evidence="25">
    <location>
        <begin position="918"/>
        <end position="1244"/>
    </location>
</feature>
<keyword evidence="10 21" id="KW-0846">Cobalamin</keyword>
<keyword evidence="8 21" id="KW-0489">Methyltransferase</keyword>
<sequence length="1244" mass="134778">MQADRSQELRDLLARRILILDGAMGTMIQQHKLGESDYRGERFRAHPKDLKGNNDLLVLTRPEVVAGIHRAYLDAGADIIETNTFNGTRVSQAEYGLADVAFEINVAGARLVRELCDEYTAKDPAKPRYCAGVLGPTSRTLSISPDVNDPGFRNISFDALVDDYYDSARGLLEGGADLLLIETIFDTLNAKAAVFAVEKLFDELDRRVPVMISGTITDASGRTLSGQTAEAFWNSLAHARPISFGLNCALGAKELRQYVEELSQVCDTHVSAHPNAGLPNPLSPTGYDETPEALATAIREWAEAGLVNIVGGCCGTTPAHIAAIAQAVADVAPRQVPEIEKKLRLSGLEPFNVGADSLFVNVGERTNVTGSKAFARMILEGRFDDALAVARQQVENGAQVIDINMDEAMLDSLAAMERFLKLIASEPDISRVPIMLDSSKWSVMEAGLKCIQGKGVVNSISMKEGEAEFLRQARLCRRYGAAVIVMAFDEKGQADTYARKTEICKRAYELLVGIGFPPEDIIFDPNIFAIATGIEEHDNYAVDFINAVAWIKQNLPYAKTSGGVSNVSFSFRGNDPVREAIHTVFLYHAIKAGMAMGIVNAGMLGVYDDLEPVLRDKVEDVVLNRHPGAGEALVEFAQSVKEGKAKNTGPDLAWREWSVEERLSHALVKGITEFVVADTEEVRAKLEAEGRPPLAVIEGPLMAGMNVVGDLFGAGKMFLPQVVKSARVMKQAVAHLIPFIEAEKLRTGATSKGRIVVATVKGDVHDIGKNIVGVVLGCNGYEVIDLGVMVPAEKILNAAREHGAQAIGLSGLITPSLEEMSHVAAEMQRQGFDVPLLIGGATTSRAHTAIKIAPHYGQPVVYVPDASRAVGVVTALLSEGGAADFKAQLAADYDKIRAQHANKKGVQLVSLEAARANAFRTDWAAEAVAACSNSHQAGYQPYVPPKPNMLGVQALTVPLAELVNFIDWGPFFQTWDLAGSFPKILDDEVVGETARNVYHDGQAMLGKIVAEQWLEARAVFGLFPANSVGDDIAFYCDETRSAALGMWHGLRQQHERPSDRPHYCLSDFVAPRDSGVADYAGAFAVTAGIGIEKKLAEFEAAHDDYHAIMLKSLADRLAEACAEWLHARVRKEFWGYAADETLDNDALVREEYRGIRPAPGYPACPDHTAKGGLFALLDATKNTGMTLTESYAMNPAASVSGFYLAHPQAQYFAIPKIGRDQLEDWAQRTGMSVDEAARWLAPLL</sequence>
<comment type="similarity">
    <text evidence="5">Belongs to the vitamin-B12 dependent methionine synthase family.</text>
</comment>
<dbReference type="Pfam" id="PF02607">
    <property type="entry name" value="B12-binding_2"/>
    <property type="match status" value="1"/>
</dbReference>
<organism evidence="28 29">
    <name type="scientific">Aromatoleum evansii</name>
    <name type="common">Azoarcus evansii</name>
    <dbReference type="NCBI Taxonomy" id="59406"/>
    <lineage>
        <taxon>Bacteria</taxon>
        <taxon>Pseudomonadati</taxon>
        <taxon>Pseudomonadota</taxon>
        <taxon>Betaproteobacteria</taxon>
        <taxon>Rhodocyclales</taxon>
        <taxon>Rhodocyclaceae</taxon>
        <taxon>Aromatoleum</taxon>
    </lineage>
</organism>
<evidence type="ECO:0000256" key="7">
    <source>
        <dbReference type="ARBA" id="ARBA00013998"/>
    </source>
</evidence>
<dbReference type="InterPro" id="IPR004223">
    <property type="entry name" value="VitB12-dep_Met_synth_activ_dom"/>
</dbReference>
<dbReference type="Gene3D" id="3.40.50.280">
    <property type="entry name" value="Cobalamin-binding domain"/>
    <property type="match status" value="1"/>
</dbReference>
<evidence type="ECO:0000313" key="29">
    <source>
        <dbReference type="Proteomes" id="UP001626593"/>
    </source>
</evidence>
<keyword evidence="17 21" id="KW-0170">Cobalt</keyword>
<dbReference type="Gene3D" id="1.10.288.10">
    <property type="entry name" value="Cobalamin-dependent Methionine Synthase, domain 2"/>
    <property type="match status" value="1"/>
</dbReference>
<feature type="binding site" evidence="22">
    <location>
        <position position="313"/>
    </location>
    <ligand>
        <name>Zn(2+)</name>
        <dbReference type="ChEBI" id="CHEBI:29105"/>
    </ligand>
</feature>
<name>A0ABZ1AKB9_AROEV</name>
<keyword evidence="13 21" id="KW-0479">Metal-binding</keyword>
<feature type="binding site" evidence="22">
    <location>
        <position position="248"/>
    </location>
    <ligand>
        <name>Zn(2+)</name>
        <dbReference type="ChEBI" id="CHEBI:29105"/>
    </ligand>
</feature>
<dbReference type="Pfam" id="PF02965">
    <property type="entry name" value="Met_synt_B12"/>
    <property type="match status" value="1"/>
</dbReference>
<dbReference type="SUPFAM" id="SSF56507">
    <property type="entry name" value="Methionine synthase activation domain-like"/>
    <property type="match status" value="1"/>
</dbReference>
<proteinExistence type="inferred from homology"/>
<dbReference type="RefSeq" id="WP_407279065.1">
    <property type="nucleotide sequence ID" value="NZ_CP141259.1"/>
</dbReference>
<keyword evidence="15 21" id="KW-0862">Zinc</keyword>
<keyword evidence="11 21" id="KW-0808">Transferase</keyword>
<evidence type="ECO:0000256" key="11">
    <source>
        <dbReference type="ARBA" id="ARBA00022679"/>
    </source>
</evidence>
<feature type="domain" description="B12-binding" evidence="26">
    <location>
        <begin position="752"/>
        <end position="887"/>
    </location>
</feature>
<evidence type="ECO:0000256" key="5">
    <source>
        <dbReference type="ARBA" id="ARBA00010398"/>
    </source>
</evidence>
<feature type="domain" description="B12-binding N-terminal" evidence="27">
    <location>
        <begin position="650"/>
        <end position="748"/>
    </location>
</feature>
<dbReference type="InterPro" id="IPR000489">
    <property type="entry name" value="Pterin-binding_dom"/>
</dbReference>
<dbReference type="Gene3D" id="3.20.20.20">
    <property type="entry name" value="Dihydropteroate synthase-like"/>
    <property type="match status" value="1"/>
</dbReference>
<dbReference type="InterPro" id="IPR037010">
    <property type="entry name" value="VitB12-dep_Met_synth_activ_sf"/>
</dbReference>
<evidence type="ECO:0000256" key="10">
    <source>
        <dbReference type="ARBA" id="ARBA00022628"/>
    </source>
</evidence>
<evidence type="ECO:0000313" key="28">
    <source>
        <dbReference type="EMBL" id="WRL46193.1"/>
    </source>
</evidence>
<dbReference type="PROSITE" id="PS50974">
    <property type="entry name" value="ADOMET_ACTIVATION"/>
    <property type="match status" value="1"/>
</dbReference>
<dbReference type="Pfam" id="PF00809">
    <property type="entry name" value="Pterin_bind"/>
    <property type="match status" value="1"/>
</dbReference>
<dbReference type="CDD" id="cd00740">
    <property type="entry name" value="MeTr"/>
    <property type="match status" value="1"/>
</dbReference>
<dbReference type="SUPFAM" id="SSF82282">
    <property type="entry name" value="Homocysteine S-methyltransferase"/>
    <property type="match status" value="1"/>
</dbReference>
<comment type="domain">
    <text evidence="21">Modular enzyme with four functionally distinct domains. The isolated Hcy-binding domain catalyzes methyl transfer from free methylcobalamin to homocysteine. The Hcy-binding domain in association with the pterin-binding domain catalyzes the methylation of cob(I)alamin by methyltetrahydrofolate and the methylation of homocysteine. The B12-binding domain binds the cofactor. The AdoMet activation domain binds S-adenosyl-L-methionine. Under aerobic conditions cob(I)alamin can be converted to inactive cob(II)alamin. Reductive methylation by S-adenosyl-L-methionine and flavodoxin regenerates methylcobalamin.</text>
</comment>
<dbReference type="InterPro" id="IPR036724">
    <property type="entry name" value="Cobalamin-bd_sf"/>
</dbReference>
<comment type="pathway">
    <text evidence="4 21">Amino-acid biosynthesis; L-methionine biosynthesis via de novo pathway; L-methionine from L-homocysteine (MetH route): step 1/1.</text>
</comment>
<dbReference type="InterPro" id="IPR003759">
    <property type="entry name" value="Cbl-bd_cap"/>
</dbReference>
<evidence type="ECO:0000256" key="14">
    <source>
        <dbReference type="ARBA" id="ARBA00022737"/>
    </source>
</evidence>
<dbReference type="CDD" id="cd02069">
    <property type="entry name" value="methionine_synthase_B12_BD"/>
    <property type="match status" value="1"/>
</dbReference>
<comment type="function">
    <text evidence="18 21">Catalyzes the transfer of a methyl group from methyl-cobalamin to homocysteine, yielding enzyme-bound cob(I)alamin and methionine. Subsequently, remethylates the cofactor using methyltetrahydrofolate.</text>
</comment>
<dbReference type="EMBL" id="CP141259">
    <property type="protein sequence ID" value="WRL46193.1"/>
    <property type="molecule type" value="Genomic_DNA"/>
</dbReference>
<dbReference type="PROSITE" id="PS51337">
    <property type="entry name" value="B12_BINDING_NTER"/>
    <property type="match status" value="1"/>
</dbReference>
<dbReference type="Gene3D" id="1.10.1240.10">
    <property type="entry name" value="Methionine synthase domain"/>
    <property type="match status" value="1"/>
</dbReference>
<dbReference type="InterPro" id="IPR003726">
    <property type="entry name" value="HCY_dom"/>
</dbReference>
<evidence type="ECO:0000256" key="19">
    <source>
        <dbReference type="ARBA" id="ARBA00031040"/>
    </source>
</evidence>
<keyword evidence="29" id="KW-1185">Reference proteome</keyword>
<evidence type="ECO:0000256" key="4">
    <source>
        <dbReference type="ARBA" id="ARBA00005178"/>
    </source>
</evidence>
<dbReference type="SUPFAM" id="SSF47644">
    <property type="entry name" value="Methionine synthase domain"/>
    <property type="match status" value="1"/>
</dbReference>
<evidence type="ECO:0000259" key="25">
    <source>
        <dbReference type="PROSITE" id="PS50974"/>
    </source>
</evidence>
<dbReference type="PANTHER" id="PTHR45833:SF1">
    <property type="entry name" value="METHIONINE SYNTHASE"/>
    <property type="match status" value="1"/>
</dbReference>
<dbReference type="Pfam" id="PF02574">
    <property type="entry name" value="S-methyl_trans"/>
    <property type="match status" value="1"/>
</dbReference>
<evidence type="ECO:0000256" key="18">
    <source>
        <dbReference type="ARBA" id="ARBA00025552"/>
    </source>
</evidence>
<accession>A0ABZ1AKB9</accession>
<dbReference type="SMART" id="SM01018">
    <property type="entry name" value="B12-binding_2"/>
    <property type="match status" value="1"/>
</dbReference>
<evidence type="ECO:0000256" key="20">
    <source>
        <dbReference type="NCBIfam" id="TIGR02082"/>
    </source>
</evidence>
<evidence type="ECO:0000256" key="12">
    <source>
        <dbReference type="ARBA" id="ARBA00022691"/>
    </source>
</evidence>
<evidence type="ECO:0000256" key="3">
    <source>
        <dbReference type="ARBA" id="ARBA00001956"/>
    </source>
</evidence>
<evidence type="ECO:0000256" key="6">
    <source>
        <dbReference type="ARBA" id="ARBA00012032"/>
    </source>
</evidence>
<evidence type="ECO:0000256" key="1">
    <source>
        <dbReference type="ARBA" id="ARBA00001700"/>
    </source>
</evidence>
<evidence type="ECO:0000256" key="17">
    <source>
        <dbReference type="ARBA" id="ARBA00023285"/>
    </source>
</evidence>
<evidence type="ECO:0000256" key="15">
    <source>
        <dbReference type="ARBA" id="ARBA00022833"/>
    </source>
</evidence>
<reference evidence="28 29" key="1">
    <citation type="submission" date="2023-12" db="EMBL/GenBank/DDBJ databases">
        <title>A. evansii MAY27, complete genome.</title>
        <authorList>
            <person name="Wang Y."/>
        </authorList>
    </citation>
    <scope>NUCLEOTIDE SEQUENCE [LARGE SCALE GENOMIC DNA]</scope>
    <source>
        <strain evidence="28 29">MAY27</strain>
    </source>
</reference>
<keyword evidence="14" id="KW-0677">Repeat</keyword>
<dbReference type="GO" id="GO:0032259">
    <property type="term" value="P:methylation"/>
    <property type="evidence" value="ECO:0007669"/>
    <property type="project" value="UniProtKB-KW"/>
</dbReference>
<dbReference type="Proteomes" id="UP001626593">
    <property type="component" value="Chromosome"/>
</dbReference>
<dbReference type="Gene3D" id="3.20.20.330">
    <property type="entry name" value="Homocysteine-binding-like domain"/>
    <property type="match status" value="1"/>
</dbReference>
<keyword evidence="12 21" id="KW-0949">S-adenosyl-L-methionine</keyword>
<keyword evidence="9 21" id="KW-0028">Amino-acid biosynthesis</keyword>
<dbReference type="InterPro" id="IPR011005">
    <property type="entry name" value="Dihydropteroate_synth-like_sf"/>
</dbReference>
<dbReference type="NCBIfam" id="TIGR02082">
    <property type="entry name" value="metH"/>
    <property type="match status" value="1"/>
</dbReference>
<dbReference type="EC" id="2.1.1.13" evidence="6 20"/>
<dbReference type="PIRSF" id="PIRSF000381">
    <property type="entry name" value="MetH"/>
    <property type="match status" value="1"/>
</dbReference>
<evidence type="ECO:0000259" key="27">
    <source>
        <dbReference type="PROSITE" id="PS51337"/>
    </source>
</evidence>
<dbReference type="Pfam" id="PF02310">
    <property type="entry name" value="B12-binding"/>
    <property type="match status" value="1"/>
</dbReference>
<dbReference type="SUPFAM" id="SSF52242">
    <property type="entry name" value="Cobalamin (vitamin B12)-binding domain"/>
    <property type="match status" value="1"/>
</dbReference>
<dbReference type="InterPro" id="IPR050554">
    <property type="entry name" value="Met_Synthase/Corrinoid"/>
</dbReference>
<comment type="cofactor">
    <cofactor evidence="3 21">
        <name>methylcob(III)alamin</name>
        <dbReference type="ChEBI" id="CHEBI:28115"/>
    </cofactor>
</comment>
<evidence type="ECO:0000259" key="24">
    <source>
        <dbReference type="PROSITE" id="PS50972"/>
    </source>
</evidence>
<dbReference type="InterPro" id="IPR006158">
    <property type="entry name" value="Cobalamin-bd"/>
</dbReference>
<dbReference type="PROSITE" id="PS51332">
    <property type="entry name" value="B12_BINDING"/>
    <property type="match status" value="1"/>
</dbReference>
<comment type="catalytic activity">
    <reaction evidence="1 21">
        <text>(6S)-5-methyl-5,6,7,8-tetrahydrofolate + L-homocysteine = (6S)-5,6,7,8-tetrahydrofolate + L-methionine</text>
        <dbReference type="Rhea" id="RHEA:11172"/>
        <dbReference type="ChEBI" id="CHEBI:18608"/>
        <dbReference type="ChEBI" id="CHEBI:57453"/>
        <dbReference type="ChEBI" id="CHEBI:57844"/>
        <dbReference type="ChEBI" id="CHEBI:58199"/>
        <dbReference type="EC" id="2.1.1.13"/>
    </reaction>
</comment>
<evidence type="ECO:0000256" key="2">
    <source>
        <dbReference type="ARBA" id="ARBA00001947"/>
    </source>
</evidence>